<dbReference type="EMBL" id="UOGB01000105">
    <property type="protein sequence ID" value="VAX18308.1"/>
    <property type="molecule type" value="Genomic_DNA"/>
</dbReference>
<gene>
    <name evidence="3" type="ORF">MNBD_NITROSPINAE03-636</name>
</gene>
<feature type="domain" description="Putative zinc-finger" evidence="2">
    <location>
        <begin position="3"/>
        <end position="36"/>
    </location>
</feature>
<dbReference type="InterPro" id="IPR027383">
    <property type="entry name" value="Znf_put"/>
</dbReference>
<sequence length="78" mass="8945">MNCQDILDKICDYIDKELDPAICKDIEDHIEDCEPCVAFINTVKKTVDLFKKTGQEPPDIPEPVSSNLMSFLKDKRDE</sequence>
<organism evidence="3">
    <name type="scientific">hydrothermal vent metagenome</name>
    <dbReference type="NCBI Taxonomy" id="652676"/>
    <lineage>
        <taxon>unclassified sequences</taxon>
        <taxon>metagenomes</taxon>
        <taxon>ecological metagenomes</taxon>
    </lineage>
</organism>
<accession>A0A3B1C399</accession>
<evidence type="ECO:0000259" key="2">
    <source>
        <dbReference type="Pfam" id="PF13490"/>
    </source>
</evidence>
<protein>
    <recommendedName>
        <fullName evidence="2">Putative zinc-finger domain-containing protein</fullName>
    </recommendedName>
</protein>
<evidence type="ECO:0000256" key="1">
    <source>
        <dbReference type="SAM" id="MobiDB-lite"/>
    </source>
</evidence>
<dbReference type="Pfam" id="PF13490">
    <property type="entry name" value="zf-HC2"/>
    <property type="match status" value="1"/>
</dbReference>
<name>A0A3B1C399_9ZZZZ</name>
<reference evidence="3" key="1">
    <citation type="submission" date="2018-06" db="EMBL/GenBank/DDBJ databases">
        <authorList>
            <person name="Zhirakovskaya E."/>
        </authorList>
    </citation>
    <scope>NUCLEOTIDE SEQUENCE</scope>
</reference>
<evidence type="ECO:0000313" key="3">
    <source>
        <dbReference type="EMBL" id="VAX18308.1"/>
    </source>
</evidence>
<dbReference type="AlphaFoldDB" id="A0A3B1C399"/>
<feature type="region of interest" description="Disordered" evidence="1">
    <location>
        <begin position="54"/>
        <end position="78"/>
    </location>
</feature>
<proteinExistence type="predicted"/>